<evidence type="ECO:0000313" key="12">
    <source>
        <dbReference type="Proteomes" id="UP000305165"/>
    </source>
</evidence>
<protein>
    <recommendedName>
        <fullName evidence="4 10">4-alpha-glucanotransferase</fullName>
        <ecNumber evidence="3 10">2.4.1.25</ecNumber>
    </recommendedName>
    <alternativeName>
        <fullName evidence="8 10">Amylomaltase</fullName>
    </alternativeName>
    <alternativeName>
        <fullName evidence="9 10">Disproportionating enzyme</fullName>
    </alternativeName>
</protein>
<dbReference type="NCBIfam" id="TIGR00217">
    <property type="entry name" value="malQ"/>
    <property type="match status" value="1"/>
</dbReference>
<evidence type="ECO:0000256" key="6">
    <source>
        <dbReference type="ARBA" id="ARBA00022679"/>
    </source>
</evidence>
<keyword evidence="5 10" id="KW-0328">Glycosyltransferase</keyword>
<dbReference type="Proteomes" id="UP000305165">
    <property type="component" value="Unassembled WGS sequence"/>
</dbReference>
<dbReference type="SUPFAM" id="SSF51445">
    <property type="entry name" value="(Trans)glycosidases"/>
    <property type="match status" value="1"/>
</dbReference>
<evidence type="ECO:0000256" key="1">
    <source>
        <dbReference type="ARBA" id="ARBA00000439"/>
    </source>
</evidence>
<dbReference type="InterPro" id="IPR003385">
    <property type="entry name" value="Glyco_hydro_77"/>
</dbReference>
<name>A0A4T2GKY7_STRSU</name>
<evidence type="ECO:0000313" key="11">
    <source>
        <dbReference type="EMBL" id="TIH99301.1"/>
    </source>
</evidence>
<dbReference type="Pfam" id="PF02446">
    <property type="entry name" value="Glyco_hydro_77"/>
    <property type="match status" value="1"/>
</dbReference>
<dbReference type="EMBL" id="SSXO01000004">
    <property type="protein sequence ID" value="TIH99301.1"/>
    <property type="molecule type" value="Genomic_DNA"/>
</dbReference>
<comment type="similarity">
    <text evidence="2 10">Belongs to the disproportionating enzyme family.</text>
</comment>
<dbReference type="Gene3D" id="3.20.20.80">
    <property type="entry name" value="Glycosidases"/>
    <property type="match status" value="1"/>
</dbReference>
<evidence type="ECO:0000256" key="3">
    <source>
        <dbReference type="ARBA" id="ARBA00012560"/>
    </source>
</evidence>
<dbReference type="PANTHER" id="PTHR32438">
    <property type="entry name" value="4-ALPHA-GLUCANOTRANSFERASE DPE1, CHLOROPLASTIC/AMYLOPLASTIC"/>
    <property type="match status" value="1"/>
</dbReference>
<proteinExistence type="inferred from homology"/>
<evidence type="ECO:0000256" key="9">
    <source>
        <dbReference type="ARBA" id="ARBA00031501"/>
    </source>
</evidence>
<keyword evidence="6 10" id="KW-0808">Transferase</keyword>
<reference evidence="11 12" key="1">
    <citation type="submission" date="2019-04" db="EMBL/GenBank/DDBJ databases">
        <title>Genome analysis of Streptococcus suis strain WUSS424.</title>
        <authorList>
            <person name="Chen H."/>
            <person name="Gao X."/>
            <person name="Wu Z."/>
        </authorList>
    </citation>
    <scope>NUCLEOTIDE SEQUENCE [LARGE SCALE GENOMIC DNA]</scope>
    <source>
        <strain evidence="11 12">WUSS424</strain>
    </source>
</reference>
<evidence type="ECO:0000256" key="4">
    <source>
        <dbReference type="ARBA" id="ARBA00020295"/>
    </source>
</evidence>
<comment type="catalytic activity">
    <reaction evidence="1 10">
        <text>Transfers a segment of a (1-&gt;4)-alpha-D-glucan to a new position in an acceptor, which may be glucose or a (1-&gt;4)-alpha-D-glucan.</text>
        <dbReference type="EC" id="2.4.1.25"/>
    </reaction>
</comment>
<evidence type="ECO:0000256" key="7">
    <source>
        <dbReference type="ARBA" id="ARBA00023277"/>
    </source>
</evidence>
<dbReference type="GO" id="GO:0004134">
    <property type="term" value="F:4-alpha-glucanotransferase activity"/>
    <property type="evidence" value="ECO:0007669"/>
    <property type="project" value="UniProtKB-EC"/>
</dbReference>
<dbReference type="NCBIfam" id="NF011078">
    <property type="entry name" value="PRK14508.1-1"/>
    <property type="match status" value="1"/>
</dbReference>
<dbReference type="NCBIfam" id="NF011080">
    <property type="entry name" value="PRK14508.1-3"/>
    <property type="match status" value="1"/>
</dbReference>
<evidence type="ECO:0000256" key="2">
    <source>
        <dbReference type="ARBA" id="ARBA00005684"/>
    </source>
</evidence>
<evidence type="ECO:0000256" key="10">
    <source>
        <dbReference type="RuleBase" id="RU361207"/>
    </source>
</evidence>
<comment type="caution">
    <text evidence="11">The sequence shown here is derived from an EMBL/GenBank/DDBJ whole genome shotgun (WGS) entry which is preliminary data.</text>
</comment>
<evidence type="ECO:0000256" key="5">
    <source>
        <dbReference type="ARBA" id="ARBA00022676"/>
    </source>
</evidence>
<dbReference type="InterPro" id="IPR017853">
    <property type="entry name" value="GH"/>
</dbReference>
<dbReference type="PANTHER" id="PTHR32438:SF5">
    <property type="entry name" value="4-ALPHA-GLUCANOTRANSFERASE DPE1, CHLOROPLASTIC_AMYLOPLASTIC"/>
    <property type="match status" value="1"/>
</dbReference>
<sequence length="524" mass="60532">MKKRKRLRFLVRKYKRRMPMKKRQSGVLMHISSLPGGYGIGSLGQVAYQFVDFLERTKQRYWQILPLGPTSYGDSPYQSFSAFAGNTHFIDLDALIEKGWISNEDLVGVDFGQNEVEVDYAKLFENRRPILEKAVQRMKAEGLPADYWSFAEENGFWLHTFAEYMAIKEHFDLKPWTEWEDQGARLRYHDTLEYYRHLLADQMDYHRITQFLFFSQWHALKAYANAKGIEFVGDMPIYIAADSADMWANPHFFKTDEEGKPSVVAGCPPDAFSEIGQLWGNPIYDWEAMKQDGFTWWVARLRESFKIYDMVRIDHFIGFASFWEIPAGEETAVNGYRVEAPGFELFETIKRELGDLNIIAEDLGSVTDKVIQLRETTGFPGMKVLQFAFDPEGDSIEMPHNHRNNVVAYTGTHDNDTILGWYQSDTSPASRAFLDRYSNRTEGETVNHALFRLLFGSPAFMTVVTMQDLLHLDGTARMNLPNTLGGNWAWRMTAEQLTSEVESMLLDLTTIYRRENVKIAEKLS</sequence>
<dbReference type="GO" id="GO:0005975">
    <property type="term" value="P:carbohydrate metabolic process"/>
    <property type="evidence" value="ECO:0007669"/>
    <property type="project" value="InterPro"/>
</dbReference>
<dbReference type="AlphaFoldDB" id="A0A4T2GKY7"/>
<accession>A0A4T2GKY7</accession>
<gene>
    <name evidence="11" type="primary">malQ</name>
    <name evidence="11" type="ORF">FAJ39_06985</name>
</gene>
<keyword evidence="7 10" id="KW-0119">Carbohydrate metabolism</keyword>
<dbReference type="EC" id="2.4.1.25" evidence="3 10"/>
<organism evidence="11 12">
    <name type="scientific">Streptococcus suis</name>
    <dbReference type="NCBI Taxonomy" id="1307"/>
    <lineage>
        <taxon>Bacteria</taxon>
        <taxon>Bacillati</taxon>
        <taxon>Bacillota</taxon>
        <taxon>Bacilli</taxon>
        <taxon>Lactobacillales</taxon>
        <taxon>Streptococcaceae</taxon>
        <taxon>Streptococcus</taxon>
    </lineage>
</organism>
<dbReference type="OrthoDB" id="9811841at2"/>
<evidence type="ECO:0000256" key="8">
    <source>
        <dbReference type="ARBA" id="ARBA00031423"/>
    </source>
</evidence>